<protein>
    <submittedName>
        <fullName evidence="2">Uncharacterized protein</fullName>
    </submittedName>
</protein>
<evidence type="ECO:0000313" key="2">
    <source>
        <dbReference type="EMBL" id="PRY32920.1"/>
    </source>
</evidence>
<gene>
    <name evidence="2" type="ORF">CLV70_10179</name>
</gene>
<dbReference type="Proteomes" id="UP000239209">
    <property type="component" value="Unassembled WGS sequence"/>
</dbReference>
<feature type="transmembrane region" description="Helical" evidence="1">
    <location>
        <begin position="12"/>
        <end position="33"/>
    </location>
</feature>
<evidence type="ECO:0000313" key="3">
    <source>
        <dbReference type="Proteomes" id="UP000239209"/>
    </source>
</evidence>
<proteinExistence type="predicted"/>
<keyword evidence="1" id="KW-0472">Membrane</keyword>
<dbReference type="EMBL" id="PVZG01000001">
    <property type="protein sequence ID" value="PRY32920.1"/>
    <property type="molecule type" value="Genomic_DNA"/>
</dbReference>
<keyword evidence="1" id="KW-0812">Transmembrane</keyword>
<dbReference type="AlphaFoldDB" id="A0A2T0SHN0"/>
<organism evidence="2 3">
    <name type="scientific">Pseudosporangium ferrugineum</name>
    <dbReference type="NCBI Taxonomy" id="439699"/>
    <lineage>
        <taxon>Bacteria</taxon>
        <taxon>Bacillati</taxon>
        <taxon>Actinomycetota</taxon>
        <taxon>Actinomycetes</taxon>
        <taxon>Micromonosporales</taxon>
        <taxon>Micromonosporaceae</taxon>
        <taxon>Pseudosporangium</taxon>
    </lineage>
</organism>
<keyword evidence="3" id="KW-1185">Reference proteome</keyword>
<keyword evidence="1" id="KW-1133">Transmembrane helix</keyword>
<name>A0A2T0SHN0_9ACTN</name>
<sequence length="53" mass="5852">MAADHLEKVGTMLWLILVILAVFTLLTVAGPVLEDLMDRVFPPSGHRAGRSRH</sequence>
<reference evidence="2 3" key="1">
    <citation type="submission" date="2018-03" db="EMBL/GenBank/DDBJ databases">
        <title>Genomic Encyclopedia of Archaeal and Bacterial Type Strains, Phase II (KMG-II): from individual species to whole genera.</title>
        <authorList>
            <person name="Goeker M."/>
        </authorList>
    </citation>
    <scope>NUCLEOTIDE SEQUENCE [LARGE SCALE GENOMIC DNA]</scope>
    <source>
        <strain evidence="2 3">DSM 45348</strain>
    </source>
</reference>
<accession>A0A2T0SHN0</accession>
<dbReference type="RefSeq" id="WP_158277665.1">
    <property type="nucleotide sequence ID" value="NZ_PVZG01000001.1"/>
</dbReference>
<evidence type="ECO:0000256" key="1">
    <source>
        <dbReference type="SAM" id="Phobius"/>
    </source>
</evidence>
<comment type="caution">
    <text evidence="2">The sequence shown here is derived from an EMBL/GenBank/DDBJ whole genome shotgun (WGS) entry which is preliminary data.</text>
</comment>